<reference evidence="1 2" key="1">
    <citation type="submission" date="2013-12" db="EMBL/GenBank/DDBJ databases">
        <title>Complete genome sequence of Rhizobium etli bv. mimosae IE4771.</title>
        <authorList>
            <person name="Bustos P."/>
            <person name="Santamaria R.I."/>
            <person name="Lozano L."/>
            <person name="Ormeno-Orrillo E."/>
            <person name="Rogel M.A."/>
            <person name="Romero D."/>
            <person name="Cevallos M.A."/>
            <person name="Martinez-Romero E."/>
            <person name="Gonzalez V."/>
        </authorList>
    </citation>
    <scope>NUCLEOTIDE SEQUENCE [LARGE SCALE GENOMIC DNA]</scope>
    <source>
        <strain evidence="1 2">IE4771</strain>
    </source>
</reference>
<dbReference type="EMBL" id="CP006986">
    <property type="protein sequence ID" value="AIC28259.1"/>
    <property type="molecule type" value="Genomic_DNA"/>
</dbReference>
<protein>
    <submittedName>
        <fullName evidence="1">Uncharacterized protein</fullName>
    </submittedName>
</protein>
<dbReference type="KEGG" id="rei:IE4771_CH03171"/>
<dbReference type="HOGENOM" id="CLU_2882803_0_0_5"/>
<name>A0A060I3G5_RHIET</name>
<sequence length="63" mass="7449">MTRQSKSHKDIFMSIYACRFHALQVYSAARFQARTGRCSILNLRIVLCENRLRFFAKHDTLAR</sequence>
<dbReference type="AlphaFoldDB" id="A0A060I3G5"/>
<organism evidence="1 2">
    <name type="scientific">Rhizobium etli bv. mimosae str. IE4771</name>
    <dbReference type="NCBI Taxonomy" id="1432050"/>
    <lineage>
        <taxon>Bacteria</taxon>
        <taxon>Pseudomonadati</taxon>
        <taxon>Pseudomonadota</taxon>
        <taxon>Alphaproteobacteria</taxon>
        <taxon>Hyphomicrobiales</taxon>
        <taxon>Rhizobiaceae</taxon>
        <taxon>Rhizobium/Agrobacterium group</taxon>
        <taxon>Rhizobium</taxon>
    </lineage>
</organism>
<gene>
    <name evidence="1" type="ORF">IE4771_CH03171</name>
</gene>
<evidence type="ECO:0000313" key="2">
    <source>
        <dbReference type="Proteomes" id="UP000027180"/>
    </source>
</evidence>
<accession>A0A060I3G5</accession>
<evidence type="ECO:0000313" key="1">
    <source>
        <dbReference type="EMBL" id="AIC28259.1"/>
    </source>
</evidence>
<dbReference type="Proteomes" id="UP000027180">
    <property type="component" value="Chromosome"/>
</dbReference>
<proteinExistence type="predicted"/>